<dbReference type="EMBL" id="JACGWN010000016">
    <property type="protein sequence ID" value="KAL0394345.1"/>
    <property type="molecule type" value="Genomic_DNA"/>
</dbReference>
<accession>A0AAW2SPG0</accession>
<sequence length="65" mass="7194">MSKKLLCHDVGSERNTTLQEWDFAPYSLAKHHHPLHEIVPAFGRSLGKFLLANKPGGCRGPVGDQ</sequence>
<dbReference type="AlphaFoldDB" id="A0AAW2SPG0"/>
<comment type="caution">
    <text evidence="1">The sequence shown here is derived from an EMBL/GenBank/DDBJ whole genome shotgun (WGS) entry which is preliminary data.</text>
</comment>
<reference evidence="1" key="1">
    <citation type="submission" date="2020-06" db="EMBL/GenBank/DDBJ databases">
        <authorList>
            <person name="Li T."/>
            <person name="Hu X."/>
            <person name="Zhang T."/>
            <person name="Song X."/>
            <person name="Zhang H."/>
            <person name="Dai N."/>
            <person name="Sheng W."/>
            <person name="Hou X."/>
            <person name="Wei L."/>
        </authorList>
    </citation>
    <scope>NUCLEOTIDE SEQUENCE</scope>
    <source>
        <strain evidence="1">KEN1</strain>
        <tissue evidence="1">Leaf</tissue>
    </source>
</reference>
<proteinExistence type="predicted"/>
<gene>
    <name evidence="1" type="ORF">Slati_4400700</name>
</gene>
<reference evidence="1" key="2">
    <citation type="journal article" date="2024" name="Plant">
        <title>Genomic evolution and insights into agronomic trait innovations of Sesamum species.</title>
        <authorList>
            <person name="Miao H."/>
            <person name="Wang L."/>
            <person name="Qu L."/>
            <person name="Liu H."/>
            <person name="Sun Y."/>
            <person name="Le M."/>
            <person name="Wang Q."/>
            <person name="Wei S."/>
            <person name="Zheng Y."/>
            <person name="Lin W."/>
            <person name="Duan Y."/>
            <person name="Cao H."/>
            <person name="Xiong S."/>
            <person name="Wang X."/>
            <person name="Wei L."/>
            <person name="Li C."/>
            <person name="Ma Q."/>
            <person name="Ju M."/>
            <person name="Zhao R."/>
            <person name="Li G."/>
            <person name="Mu C."/>
            <person name="Tian Q."/>
            <person name="Mei H."/>
            <person name="Zhang T."/>
            <person name="Gao T."/>
            <person name="Zhang H."/>
        </authorList>
    </citation>
    <scope>NUCLEOTIDE SEQUENCE</scope>
    <source>
        <strain evidence="1">KEN1</strain>
    </source>
</reference>
<evidence type="ECO:0000313" key="1">
    <source>
        <dbReference type="EMBL" id="KAL0394345.1"/>
    </source>
</evidence>
<protein>
    <submittedName>
        <fullName evidence="1">Uncharacterized protein</fullName>
    </submittedName>
</protein>
<name>A0AAW2SPG0_9LAMI</name>
<organism evidence="1">
    <name type="scientific">Sesamum latifolium</name>
    <dbReference type="NCBI Taxonomy" id="2727402"/>
    <lineage>
        <taxon>Eukaryota</taxon>
        <taxon>Viridiplantae</taxon>
        <taxon>Streptophyta</taxon>
        <taxon>Embryophyta</taxon>
        <taxon>Tracheophyta</taxon>
        <taxon>Spermatophyta</taxon>
        <taxon>Magnoliopsida</taxon>
        <taxon>eudicotyledons</taxon>
        <taxon>Gunneridae</taxon>
        <taxon>Pentapetalae</taxon>
        <taxon>asterids</taxon>
        <taxon>lamiids</taxon>
        <taxon>Lamiales</taxon>
        <taxon>Pedaliaceae</taxon>
        <taxon>Sesamum</taxon>
    </lineage>
</organism>